<evidence type="ECO:0000313" key="2">
    <source>
        <dbReference type="EMBL" id="PNT98623.1"/>
    </source>
</evidence>
<comment type="caution">
    <text evidence="2">The sequence shown here is derived from an EMBL/GenBank/DDBJ whole genome shotgun (WGS) entry which is preliminary data.</text>
</comment>
<reference evidence="2 3" key="1">
    <citation type="submission" date="2017-06" db="EMBL/GenBank/DDBJ databases">
        <title>Investigating the central metabolism of Clostridium thermosuccinogenes.</title>
        <authorList>
            <person name="Koendjbiharie J.G."/>
            <person name="van Kranenburg R."/>
        </authorList>
    </citation>
    <scope>NUCLEOTIDE SEQUENCE [LARGE SCALE GENOMIC DNA]</scope>
    <source>
        <strain evidence="2 3">DSM 5806</strain>
    </source>
</reference>
<accession>A0A2K2FDE9</accession>
<gene>
    <name evidence="2" type="ORF">CDQ84_10825</name>
</gene>
<dbReference type="OrthoDB" id="3192849at2"/>
<dbReference type="AlphaFoldDB" id="A0A2K2FDE9"/>
<organism evidence="2 3">
    <name type="scientific">Clostridium thermosuccinogenes</name>
    <dbReference type="NCBI Taxonomy" id="84032"/>
    <lineage>
        <taxon>Bacteria</taxon>
        <taxon>Bacillati</taxon>
        <taxon>Bacillota</taxon>
        <taxon>Clostridia</taxon>
        <taxon>Eubacteriales</taxon>
        <taxon>Clostridiaceae</taxon>
        <taxon>Clostridium</taxon>
    </lineage>
</organism>
<dbReference type="KEGG" id="cthd:CDO33_01435"/>
<evidence type="ECO:0000259" key="1">
    <source>
        <dbReference type="Pfam" id="PF11823"/>
    </source>
</evidence>
<name>A0A2K2FDE9_9CLOT</name>
<evidence type="ECO:0000313" key="3">
    <source>
        <dbReference type="Proteomes" id="UP000236151"/>
    </source>
</evidence>
<feature type="domain" description="Putative Se/S carrier protein-like" evidence="1">
    <location>
        <begin position="2"/>
        <end position="71"/>
    </location>
</feature>
<sequence length="85" mass="9736">MYCVAVLDSGNFVLSLCRALEKKGYVFEVISTPCQIAKGGCGYCLRFPEKYKDLVINEGFANLTPVREIYRVVNEVTKNRYVRIY</sequence>
<dbReference type="InterPro" id="IPR021778">
    <property type="entry name" value="Se/S_carrier-like"/>
</dbReference>
<dbReference type="Proteomes" id="UP000236151">
    <property type="component" value="Unassembled WGS sequence"/>
</dbReference>
<dbReference type="Pfam" id="PF11823">
    <property type="entry name" value="Se_S_carrier"/>
    <property type="match status" value="1"/>
</dbReference>
<dbReference type="EMBL" id="NIOJ01000026">
    <property type="protein sequence ID" value="PNT98623.1"/>
    <property type="molecule type" value="Genomic_DNA"/>
</dbReference>
<protein>
    <recommendedName>
        <fullName evidence="1">Putative Se/S carrier protein-like domain-containing protein</fullName>
    </recommendedName>
</protein>
<keyword evidence="3" id="KW-1185">Reference proteome</keyword>
<proteinExistence type="predicted"/>
<dbReference type="RefSeq" id="WP_103081761.1">
    <property type="nucleotide sequence ID" value="NZ_CP021850.1"/>
</dbReference>